<dbReference type="AlphaFoldDB" id="A0A3N4KT70"/>
<dbReference type="PANTHER" id="PTHR16220">
    <property type="entry name" value="WD REPEAT PROTEIN 8-RELATED"/>
    <property type="match status" value="1"/>
</dbReference>
<dbReference type="PANTHER" id="PTHR16220:SF0">
    <property type="entry name" value="WD REPEAT-CONTAINING PROTEIN WRAP73"/>
    <property type="match status" value="1"/>
</dbReference>
<dbReference type="STRING" id="1392247.A0A3N4KT70"/>
<feature type="region of interest" description="Disordered" evidence="1">
    <location>
        <begin position="458"/>
        <end position="528"/>
    </location>
</feature>
<dbReference type="InterPro" id="IPR052778">
    <property type="entry name" value="Centrosome-WD_assoc"/>
</dbReference>
<accession>A0A3N4KT70</accession>
<dbReference type="GO" id="GO:1990811">
    <property type="term" value="C:MWP complex"/>
    <property type="evidence" value="ECO:0007669"/>
    <property type="project" value="TreeGrafter"/>
</dbReference>
<feature type="compositionally biased region" description="Basic and acidic residues" evidence="1">
    <location>
        <begin position="480"/>
        <end position="504"/>
    </location>
</feature>
<dbReference type="SUPFAM" id="SSF69322">
    <property type="entry name" value="Tricorn protease domain 2"/>
    <property type="match status" value="1"/>
</dbReference>
<evidence type="ECO:0000313" key="2">
    <source>
        <dbReference type="EMBL" id="RPB13763.1"/>
    </source>
</evidence>
<dbReference type="EMBL" id="ML119121">
    <property type="protein sequence ID" value="RPB13763.1"/>
    <property type="molecule type" value="Genomic_DNA"/>
</dbReference>
<protein>
    <submittedName>
        <fullName evidence="2">Tricorn protease N-terminal domain-containing protein</fullName>
    </submittedName>
</protein>
<dbReference type="GO" id="GO:0008233">
    <property type="term" value="F:peptidase activity"/>
    <property type="evidence" value="ECO:0007669"/>
    <property type="project" value="UniProtKB-KW"/>
</dbReference>
<keyword evidence="3" id="KW-1185">Reference proteome</keyword>
<evidence type="ECO:0000313" key="3">
    <source>
        <dbReference type="Proteomes" id="UP000277580"/>
    </source>
</evidence>
<dbReference type="Gene3D" id="2.130.10.10">
    <property type="entry name" value="YVTN repeat-like/Quinoprotein amine dehydrogenase"/>
    <property type="match status" value="2"/>
</dbReference>
<evidence type="ECO:0000256" key="1">
    <source>
        <dbReference type="SAM" id="MobiDB-lite"/>
    </source>
</evidence>
<sequence>MEFSTVFRGFNGAQPAPNGSLIASIVHPKLILRSTTTLQVKRTINLNPEFASRINFVRWSPYLDGSFSSPAWHGIPLIGKRRSGIDKSESEGGGRQRILVADEQSIHVYDVDDEKWTVCINQGFGGIKNVEFGRNADEVVVFSEFQLKVTVWNLNTSKQIEILNPKFPTKGYGYRPCTSHYALLTRSATHDVISVHQHTTYKLASSFQLPTLDAQGLKWSPCGRWIAVWDSAASGYKVLVYTADGHLYRTYEKPCEGLGVKSVEWSPGGDFLTIGSYDGRLAFLSNYTFSPVIEMNHTRTIRLPGVTVWSECIKSPKERYYAQVQQPTTLPMITPNPGDTQPKNGISTIAFNKPDGNLIATRNDSMPTTVWIWSLKLLRPYAVLVQMNPIKSISWHPTIPDLLMIQCTPDNTAGEQSKSQGVVYLWSATWSQPRAVTVPMDHLSGTTWARWILTAPPTGNAATTSSTASTSPQPWGNSGIDRRSRSPEKDVDKKPMLLFGDKDGYTVGWVDDEPIPEEEEGVDGTMDDRYGFPLAGKRSWDPVDWEYFSPSHVLPRRALSSASQVTKSYIRQETRGGGSRGGLGSVSGVSGEPQNTRSQSNGKEEDSFDYNSRHNLRVRS</sequence>
<feature type="compositionally biased region" description="Gly residues" evidence="1">
    <location>
        <begin position="575"/>
        <end position="585"/>
    </location>
</feature>
<dbReference type="InterPro" id="IPR015943">
    <property type="entry name" value="WD40/YVTN_repeat-like_dom_sf"/>
</dbReference>
<feature type="compositionally biased region" description="Low complexity" evidence="1">
    <location>
        <begin position="458"/>
        <end position="474"/>
    </location>
</feature>
<gene>
    <name evidence="2" type="ORF">P167DRAFT_552895</name>
</gene>
<keyword evidence="2" id="KW-0378">Hydrolase</keyword>
<reference evidence="2 3" key="1">
    <citation type="journal article" date="2018" name="Nat. Ecol. Evol.">
        <title>Pezizomycetes genomes reveal the molecular basis of ectomycorrhizal truffle lifestyle.</title>
        <authorList>
            <person name="Murat C."/>
            <person name="Payen T."/>
            <person name="Noel B."/>
            <person name="Kuo A."/>
            <person name="Morin E."/>
            <person name="Chen J."/>
            <person name="Kohler A."/>
            <person name="Krizsan K."/>
            <person name="Balestrini R."/>
            <person name="Da Silva C."/>
            <person name="Montanini B."/>
            <person name="Hainaut M."/>
            <person name="Levati E."/>
            <person name="Barry K.W."/>
            <person name="Belfiori B."/>
            <person name="Cichocki N."/>
            <person name="Clum A."/>
            <person name="Dockter R.B."/>
            <person name="Fauchery L."/>
            <person name="Guy J."/>
            <person name="Iotti M."/>
            <person name="Le Tacon F."/>
            <person name="Lindquist E.A."/>
            <person name="Lipzen A."/>
            <person name="Malagnac F."/>
            <person name="Mello A."/>
            <person name="Molinier V."/>
            <person name="Miyauchi S."/>
            <person name="Poulain J."/>
            <person name="Riccioni C."/>
            <person name="Rubini A."/>
            <person name="Sitrit Y."/>
            <person name="Splivallo R."/>
            <person name="Traeger S."/>
            <person name="Wang M."/>
            <person name="Zifcakova L."/>
            <person name="Wipf D."/>
            <person name="Zambonelli A."/>
            <person name="Paolocci F."/>
            <person name="Nowrousian M."/>
            <person name="Ottonello S."/>
            <person name="Baldrian P."/>
            <person name="Spatafora J.W."/>
            <person name="Henrissat B."/>
            <person name="Nagy L.G."/>
            <person name="Aury J.M."/>
            <person name="Wincker P."/>
            <person name="Grigoriev I.V."/>
            <person name="Bonfante P."/>
            <person name="Martin F.M."/>
        </authorList>
    </citation>
    <scope>NUCLEOTIDE SEQUENCE [LARGE SCALE GENOMIC DNA]</scope>
    <source>
        <strain evidence="2 3">CCBAS932</strain>
    </source>
</reference>
<dbReference type="OrthoDB" id="10257284at2759"/>
<dbReference type="GO" id="GO:0006508">
    <property type="term" value="P:proteolysis"/>
    <property type="evidence" value="ECO:0007669"/>
    <property type="project" value="UniProtKB-KW"/>
</dbReference>
<name>A0A3N4KT70_9PEZI</name>
<dbReference type="GO" id="GO:1990810">
    <property type="term" value="P:microtubule anchoring at mitotic spindle pole body"/>
    <property type="evidence" value="ECO:0007669"/>
    <property type="project" value="TreeGrafter"/>
</dbReference>
<feature type="compositionally biased region" description="Polar residues" evidence="1">
    <location>
        <begin position="592"/>
        <end position="601"/>
    </location>
</feature>
<keyword evidence="2" id="KW-0645">Protease</keyword>
<feature type="compositionally biased region" description="Acidic residues" evidence="1">
    <location>
        <begin position="510"/>
        <end position="522"/>
    </location>
</feature>
<dbReference type="Proteomes" id="UP000277580">
    <property type="component" value="Unassembled WGS sequence"/>
</dbReference>
<dbReference type="GO" id="GO:0005815">
    <property type="term" value="C:microtubule organizing center"/>
    <property type="evidence" value="ECO:0007669"/>
    <property type="project" value="TreeGrafter"/>
</dbReference>
<feature type="region of interest" description="Disordered" evidence="1">
    <location>
        <begin position="568"/>
        <end position="620"/>
    </location>
</feature>
<organism evidence="2 3">
    <name type="scientific">Morchella conica CCBAS932</name>
    <dbReference type="NCBI Taxonomy" id="1392247"/>
    <lineage>
        <taxon>Eukaryota</taxon>
        <taxon>Fungi</taxon>
        <taxon>Dikarya</taxon>
        <taxon>Ascomycota</taxon>
        <taxon>Pezizomycotina</taxon>
        <taxon>Pezizomycetes</taxon>
        <taxon>Pezizales</taxon>
        <taxon>Morchellaceae</taxon>
        <taxon>Morchella</taxon>
    </lineage>
</organism>
<proteinExistence type="predicted"/>
<dbReference type="InParanoid" id="A0A3N4KT70"/>